<dbReference type="Pfam" id="PF00179">
    <property type="entry name" value="UQ_con"/>
    <property type="match status" value="1"/>
</dbReference>
<feature type="domain" description="UBC core" evidence="2">
    <location>
        <begin position="1"/>
        <end position="161"/>
    </location>
</feature>
<proteinExistence type="predicted"/>
<dbReference type="OrthoDB" id="1158011at2759"/>
<gene>
    <name evidence="3" type="ORF">cand_015310</name>
</gene>
<keyword evidence="1" id="KW-0812">Transmembrane</keyword>
<keyword evidence="1" id="KW-1133">Transmembrane helix</keyword>
<protein>
    <submittedName>
        <fullName evidence="3">Ubiquitin-conjugating enzyme family protein</fullName>
    </submittedName>
</protein>
<dbReference type="EMBL" id="LRBS01000031">
    <property type="protein sequence ID" value="OII77715.1"/>
    <property type="molecule type" value="Genomic_DNA"/>
</dbReference>
<evidence type="ECO:0000256" key="1">
    <source>
        <dbReference type="SAM" id="Phobius"/>
    </source>
</evidence>
<dbReference type="VEuPathDB" id="CryptoDB:cand_015310"/>
<dbReference type="Proteomes" id="UP000186804">
    <property type="component" value="Unassembled WGS sequence"/>
</dbReference>
<dbReference type="CDD" id="cd23799">
    <property type="entry name" value="UBCc_UBE2J"/>
    <property type="match status" value="1"/>
</dbReference>
<sequence>MAANRLSREYKNLEGKFPSNIIARPETRNFLIWHFVLYDFPAETPYFGGIYHGKLVFPKEYPYKAPSIYFLTPNGRFNTNTRLCFSMSDHHPELWNPSWRIETILQAILSVMTDSIEQPMIGREIRGPKERKHLAVLSYKFNLSNKVFLELFPEFLQDGHYDPNIGYFYKVQKPSKKGNPRSMKSTFVIFIVLFLILILCHIEIPTSMKLINRIIWTLLSHFE</sequence>
<dbReference type="Gene3D" id="3.10.110.10">
    <property type="entry name" value="Ubiquitin Conjugating Enzyme"/>
    <property type="match status" value="1"/>
</dbReference>
<accession>A0A1J4MW63</accession>
<keyword evidence="4" id="KW-1185">Reference proteome</keyword>
<evidence type="ECO:0000313" key="3">
    <source>
        <dbReference type="EMBL" id="OII77715.1"/>
    </source>
</evidence>
<dbReference type="SMART" id="SM00212">
    <property type="entry name" value="UBCc"/>
    <property type="match status" value="1"/>
</dbReference>
<keyword evidence="1" id="KW-0472">Membrane</keyword>
<dbReference type="PANTHER" id="PTHR24067">
    <property type="entry name" value="UBIQUITIN-CONJUGATING ENZYME E2"/>
    <property type="match status" value="1"/>
</dbReference>
<dbReference type="RefSeq" id="XP_067069561.1">
    <property type="nucleotide sequence ID" value="XM_067211766.1"/>
</dbReference>
<reference evidence="3 4" key="1">
    <citation type="submission" date="2016-10" db="EMBL/GenBank/DDBJ databases">
        <title>Reductive evolution of mitochondrial metabolism and differential evolution of invasion-related proteins in Cryptosporidium.</title>
        <authorList>
            <person name="Liu S."/>
            <person name="Roellig D.M."/>
            <person name="Guo Y."/>
            <person name="Li N."/>
            <person name="Frace M.A."/>
            <person name="Tang K."/>
            <person name="Zhang L."/>
            <person name="Feng Y."/>
            <person name="Xiao L."/>
        </authorList>
    </citation>
    <scope>NUCLEOTIDE SEQUENCE [LARGE SCALE GENOMIC DNA]</scope>
    <source>
        <strain evidence="3">30847</strain>
    </source>
</reference>
<dbReference type="InterPro" id="IPR000608">
    <property type="entry name" value="UBC"/>
</dbReference>
<organism evidence="3 4">
    <name type="scientific">Cryptosporidium andersoni</name>
    <dbReference type="NCBI Taxonomy" id="117008"/>
    <lineage>
        <taxon>Eukaryota</taxon>
        <taxon>Sar</taxon>
        <taxon>Alveolata</taxon>
        <taxon>Apicomplexa</taxon>
        <taxon>Conoidasida</taxon>
        <taxon>Coccidia</taxon>
        <taxon>Eucoccidiorida</taxon>
        <taxon>Eimeriorina</taxon>
        <taxon>Cryptosporidiidae</taxon>
        <taxon>Cryptosporidium</taxon>
    </lineage>
</organism>
<dbReference type="AlphaFoldDB" id="A0A1J4MW63"/>
<dbReference type="SUPFAM" id="SSF54495">
    <property type="entry name" value="UBC-like"/>
    <property type="match status" value="1"/>
</dbReference>
<evidence type="ECO:0000259" key="2">
    <source>
        <dbReference type="PROSITE" id="PS50127"/>
    </source>
</evidence>
<dbReference type="InterPro" id="IPR016135">
    <property type="entry name" value="UBQ-conjugating_enzyme/RWD"/>
</dbReference>
<name>A0A1J4MW63_9CRYT</name>
<feature type="transmembrane region" description="Helical" evidence="1">
    <location>
        <begin position="186"/>
        <end position="204"/>
    </location>
</feature>
<dbReference type="InterPro" id="IPR050113">
    <property type="entry name" value="Ub_conjugating_enzyme"/>
</dbReference>
<dbReference type="PROSITE" id="PS50127">
    <property type="entry name" value="UBC_2"/>
    <property type="match status" value="1"/>
</dbReference>
<evidence type="ECO:0000313" key="4">
    <source>
        <dbReference type="Proteomes" id="UP000186804"/>
    </source>
</evidence>
<comment type="caution">
    <text evidence="3">The sequence shown here is derived from an EMBL/GenBank/DDBJ whole genome shotgun (WGS) entry which is preliminary data.</text>
</comment>
<dbReference type="GeneID" id="92365716"/>